<dbReference type="KEGG" id="nyu:D7D52_16320"/>
<dbReference type="OrthoDB" id="4544554at2"/>
<gene>
    <name evidence="2" type="ORF">D7D52_16320</name>
</gene>
<feature type="compositionally biased region" description="Acidic residues" evidence="1">
    <location>
        <begin position="256"/>
        <end position="279"/>
    </location>
</feature>
<name>A0A386ZC34_9NOCA</name>
<reference evidence="2 3" key="1">
    <citation type="submission" date="2018-09" db="EMBL/GenBank/DDBJ databases">
        <title>Nocardia yunnanensis sp. nov., an actinomycete isolated from a soil sample.</title>
        <authorList>
            <person name="Zhang J."/>
        </authorList>
    </citation>
    <scope>NUCLEOTIDE SEQUENCE [LARGE SCALE GENOMIC DNA]</scope>
    <source>
        <strain evidence="2 3">CFHS0054</strain>
    </source>
</reference>
<feature type="region of interest" description="Disordered" evidence="1">
    <location>
        <begin position="231"/>
        <end position="288"/>
    </location>
</feature>
<keyword evidence="3" id="KW-1185">Reference proteome</keyword>
<dbReference type="AlphaFoldDB" id="A0A386ZC34"/>
<protein>
    <submittedName>
        <fullName evidence="2">Uncharacterized protein</fullName>
    </submittedName>
</protein>
<accession>A0A386ZC34</accession>
<evidence type="ECO:0000313" key="2">
    <source>
        <dbReference type="EMBL" id="AYF75170.1"/>
    </source>
</evidence>
<organism evidence="2 3">
    <name type="scientific">Nocardia yunnanensis</name>
    <dbReference type="NCBI Taxonomy" id="2382165"/>
    <lineage>
        <taxon>Bacteria</taxon>
        <taxon>Bacillati</taxon>
        <taxon>Actinomycetota</taxon>
        <taxon>Actinomycetes</taxon>
        <taxon>Mycobacteriales</taxon>
        <taxon>Nocardiaceae</taxon>
        <taxon>Nocardia</taxon>
    </lineage>
</organism>
<dbReference type="Proteomes" id="UP000267164">
    <property type="component" value="Chromosome"/>
</dbReference>
<evidence type="ECO:0000313" key="3">
    <source>
        <dbReference type="Proteomes" id="UP000267164"/>
    </source>
</evidence>
<evidence type="ECO:0000256" key="1">
    <source>
        <dbReference type="SAM" id="MobiDB-lite"/>
    </source>
</evidence>
<dbReference type="EMBL" id="CP032568">
    <property type="protein sequence ID" value="AYF75170.1"/>
    <property type="molecule type" value="Genomic_DNA"/>
</dbReference>
<proteinExistence type="predicted"/>
<sequence length="288" mass="31315">MAFEFRVGDIIDMSCPFTPTRVHAVRDDEIVVEWPWPTADPDSAGAGENGLVGLPAGPRTPGWDRELFRIRPRPGDLAAGDECQVGIPSILIRVIAVRPLEPTRATGRRPRPRREIEYLPAGPPLTAPASAVFDPDDGIPRVLELRFRPYAFLEPGDEVADARARVWRFETAWEWRPFDGRAGEAPTWPLMLLTRHGDSGDDSAAVDVGEATQTGSHHEELAQWAELAGLDAGPDGEAELDRHTGFADDTGLADDVGFDPEPDTDLLDTDLGGESDFDGEPVPAEPAD</sequence>